<protein>
    <submittedName>
        <fullName evidence="1">Uncharacterized protein</fullName>
    </submittedName>
</protein>
<dbReference type="Proteomes" id="UP000031036">
    <property type="component" value="Unassembled WGS sequence"/>
</dbReference>
<name>A0A0B2V9X7_TOXCA</name>
<evidence type="ECO:0000313" key="1">
    <source>
        <dbReference type="EMBL" id="KHN78333.1"/>
    </source>
</evidence>
<reference evidence="1 2" key="1">
    <citation type="submission" date="2014-11" db="EMBL/GenBank/DDBJ databases">
        <title>Genetic blueprint of the zoonotic pathogen Toxocara canis.</title>
        <authorList>
            <person name="Zhu X.-Q."/>
            <person name="Korhonen P.K."/>
            <person name="Cai H."/>
            <person name="Young N.D."/>
            <person name="Nejsum P."/>
            <person name="von Samson-Himmelstjerna G."/>
            <person name="Boag P.R."/>
            <person name="Tan P."/>
            <person name="Li Q."/>
            <person name="Min J."/>
            <person name="Yang Y."/>
            <person name="Wang X."/>
            <person name="Fang X."/>
            <person name="Hall R.S."/>
            <person name="Hofmann A."/>
            <person name="Sternberg P.W."/>
            <person name="Jex A.R."/>
            <person name="Gasser R.B."/>
        </authorList>
    </citation>
    <scope>NUCLEOTIDE SEQUENCE [LARGE SCALE GENOMIC DNA]</scope>
    <source>
        <strain evidence="1">PN_DK_2014</strain>
    </source>
</reference>
<comment type="caution">
    <text evidence="1">The sequence shown here is derived from an EMBL/GenBank/DDBJ whole genome shotgun (WGS) entry which is preliminary data.</text>
</comment>
<organism evidence="1 2">
    <name type="scientific">Toxocara canis</name>
    <name type="common">Canine roundworm</name>
    <dbReference type="NCBI Taxonomy" id="6265"/>
    <lineage>
        <taxon>Eukaryota</taxon>
        <taxon>Metazoa</taxon>
        <taxon>Ecdysozoa</taxon>
        <taxon>Nematoda</taxon>
        <taxon>Chromadorea</taxon>
        <taxon>Rhabditida</taxon>
        <taxon>Spirurina</taxon>
        <taxon>Ascaridomorpha</taxon>
        <taxon>Ascaridoidea</taxon>
        <taxon>Toxocaridae</taxon>
        <taxon>Toxocara</taxon>
    </lineage>
</organism>
<dbReference type="EMBL" id="JPKZ01002121">
    <property type="protein sequence ID" value="KHN78333.1"/>
    <property type="molecule type" value="Genomic_DNA"/>
</dbReference>
<sequence>MVPAPSSSKLMTMIAQLAVRKKSHPTGTSCGSSKFFQIMINEISTTVRDVIALQPKTRRGHLKIWLRRMDYGDVALVSRNEERFGILLAVVGFEVLIMEDRKRRISETLENNHEKPVRRLPEGVERGKR</sequence>
<gene>
    <name evidence="1" type="ORF">Tcan_08278</name>
</gene>
<accession>A0A0B2V9X7</accession>
<dbReference type="AlphaFoldDB" id="A0A0B2V9X7"/>
<proteinExistence type="predicted"/>
<evidence type="ECO:0000313" key="2">
    <source>
        <dbReference type="Proteomes" id="UP000031036"/>
    </source>
</evidence>
<keyword evidence="2" id="KW-1185">Reference proteome</keyword>